<evidence type="ECO:0000313" key="2">
    <source>
        <dbReference type="EMBL" id="KAJ7628548.1"/>
    </source>
</evidence>
<comment type="caution">
    <text evidence="2">The sequence shown here is derived from an EMBL/GenBank/DDBJ whole genome shotgun (WGS) entry which is preliminary data.</text>
</comment>
<proteinExistence type="predicted"/>
<keyword evidence="3" id="KW-1185">Reference proteome</keyword>
<sequence>MGGDVRSATRGFFIWVGGMRLEEKGTEKVATLAEVVFLPLLKVAKASHESFARTARQPPLSQNRDFSTESIYLDRFYDVMLAKHLVKPASPVYPPNQPQTPSPPHDKNFLDLLFEQEEEENLFVDDDGVPKGPLIPHSSHISLEGQDQELAVGGDPQDGYHVPMSLDHQVQALIIDNNKPAGSWFAANHCSEEEEEGEWEEVLPDHATSVNLSADEAACGLLYANDEQSYWCYDDDEKKSTADEDEESTTDEDEESTTDEETDSDDD</sequence>
<dbReference type="AlphaFoldDB" id="A0AAD7BRJ8"/>
<evidence type="ECO:0000313" key="3">
    <source>
        <dbReference type="Proteomes" id="UP001221142"/>
    </source>
</evidence>
<dbReference type="Proteomes" id="UP001221142">
    <property type="component" value="Unassembled WGS sequence"/>
</dbReference>
<feature type="region of interest" description="Disordered" evidence="1">
    <location>
        <begin position="235"/>
        <end position="267"/>
    </location>
</feature>
<dbReference type="EMBL" id="JARKIF010000010">
    <property type="protein sequence ID" value="KAJ7628548.1"/>
    <property type="molecule type" value="Genomic_DNA"/>
</dbReference>
<protein>
    <submittedName>
        <fullName evidence="2">Uncharacterized protein</fullName>
    </submittedName>
</protein>
<evidence type="ECO:0000256" key="1">
    <source>
        <dbReference type="SAM" id="MobiDB-lite"/>
    </source>
</evidence>
<feature type="compositionally biased region" description="Acidic residues" evidence="1">
    <location>
        <begin position="243"/>
        <end position="267"/>
    </location>
</feature>
<name>A0AAD7BRJ8_9AGAR</name>
<organism evidence="2 3">
    <name type="scientific">Roridomyces roridus</name>
    <dbReference type="NCBI Taxonomy" id="1738132"/>
    <lineage>
        <taxon>Eukaryota</taxon>
        <taxon>Fungi</taxon>
        <taxon>Dikarya</taxon>
        <taxon>Basidiomycota</taxon>
        <taxon>Agaricomycotina</taxon>
        <taxon>Agaricomycetes</taxon>
        <taxon>Agaricomycetidae</taxon>
        <taxon>Agaricales</taxon>
        <taxon>Marasmiineae</taxon>
        <taxon>Mycenaceae</taxon>
        <taxon>Roridomyces</taxon>
    </lineage>
</organism>
<gene>
    <name evidence="2" type="ORF">FB45DRAFT_40228</name>
</gene>
<reference evidence="2" key="1">
    <citation type="submission" date="2023-03" db="EMBL/GenBank/DDBJ databases">
        <title>Massive genome expansion in bonnet fungi (Mycena s.s.) driven by repeated elements and novel gene families across ecological guilds.</title>
        <authorList>
            <consortium name="Lawrence Berkeley National Laboratory"/>
            <person name="Harder C.B."/>
            <person name="Miyauchi S."/>
            <person name="Viragh M."/>
            <person name="Kuo A."/>
            <person name="Thoen E."/>
            <person name="Andreopoulos B."/>
            <person name="Lu D."/>
            <person name="Skrede I."/>
            <person name="Drula E."/>
            <person name="Henrissat B."/>
            <person name="Morin E."/>
            <person name="Kohler A."/>
            <person name="Barry K."/>
            <person name="LaButti K."/>
            <person name="Morin E."/>
            <person name="Salamov A."/>
            <person name="Lipzen A."/>
            <person name="Mereny Z."/>
            <person name="Hegedus B."/>
            <person name="Baldrian P."/>
            <person name="Stursova M."/>
            <person name="Weitz H."/>
            <person name="Taylor A."/>
            <person name="Grigoriev I.V."/>
            <person name="Nagy L.G."/>
            <person name="Martin F."/>
            <person name="Kauserud H."/>
        </authorList>
    </citation>
    <scope>NUCLEOTIDE SEQUENCE</scope>
    <source>
        <strain evidence="2">9284</strain>
    </source>
</reference>
<accession>A0AAD7BRJ8</accession>